<dbReference type="InterPro" id="IPR050342">
    <property type="entry name" value="HMGB"/>
</dbReference>
<keyword evidence="6" id="KW-1185">Reference proteome</keyword>
<evidence type="ECO:0000313" key="5">
    <source>
        <dbReference type="EMBL" id="KAL3780312.1"/>
    </source>
</evidence>
<dbReference type="InterPro" id="IPR036910">
    <property type="entry name" value="HMG_box_dom_sf"/>
</dbReference>
<feature type="DNA-binding region" description="HMG box" evidence="2">
    <location>
        <begin position="256"/>
        <end position="390"/>
    </location>
</feature>
<dbReference type="InterPro" id="IPR009071">
    <property type="entry name" value="HMG_box_dom"/>
</dbReference>
<comment type="caution">
    <text evidence="5">The sequence shown here is derived from an EMBL/GenBank/DDBJ whole genome shotgun (WGS) entry which is preliminary data.</text>
</comment>
<sequence>MSQINPTNDLIWQNNEAQINPGQNNDASVAVAANPTAANSGQINPHFNQGMNEAGGGGMPDMSAAMMNNMWSNPMMRMQLMQNMPFWGAGMLPMGMMGMMGDMGPMGGMENSNIMNYPTSNSPIAGVAAAAGGRGHPQQPQGDNPTTNSTNNPAIDSNNANQALLAQLLLQQQQQQANFQGLHPMALNAMMMHNMPFMGMHPNLFPSESMMPPNMMPMYPSSQFGLPSEINTRGSMALLNKAAGKKALKKKVKGKPKRPLSAYNLFFKDERERILNSLPKKGDDNAVVKVEVKSEDDYDKTDDETRADTEESRKETNDETNEEGKNSETKDYDRMGKNGKKIPHGKIGFESLAKLIGKRWQELDSVEVEKYKKLADEDAKRYKAEMEIFLTKEVVLGEEGQARKGLGEAEVESVGKKRKADDGDIIGL</sequence>
<dbReference type="Proteomes" id="UP001516023">
    <property type="component" value="Unassembled WGS sequence"/>
</dbReference>
<dbReference type="GO" id="GO:0005634">
    <property type="term" value="C:nucleus"/>
    <property type="evidence" value="ECO:0007669"/>
    <property type="project" value="UniProtKB-UniRule"/>
</dbReference>
<organism evidence="5 6">
    <name type="scientific">Cyclotella cryptica</name>
    <dbReference type="NCBI Taxonomy" id="29204"/>
    <lineage>
        <taxon>Eukaryota</taxon>
        <taxon>Sar</taxon>
        <taxon>Stramenopiles</taxon>
        <taxon>Ochrophyta</taxon>
        <taxon>Bacillariophyta</taxon>
        <taxon>Coscinodiscophyceae</taxon>
        <taxon>Thalassiosirophycidae</taxon>
        <taxon>Stephanodiscales</taxon>
        <taxon>Stephanodiscaceae</taxon>
        <taxon>Cyclotella</taxon>
    </lineage>
</organism>
<evidence type="ECO:0000256" key="2">
    <source>
        <dbReference type="PROSITE-ProRule" id="PRU00267"/>
    </source>
</evidence>
<feature type="region of interest" description="Disordered" evidence="3">
    <location>
        <begin position="296"/>
        <end position="340"/>
    </location>
</feature>
<dbReference type="AlphaFoldDB" id="A0ABD3NX53"/>
<feature type="compositionally biased region" description="Basic and acidic residues" evidence="3">
    <location>
        <begin position="400"/>
        <end position="422"/>
    </location>
</feature>
<dbReference type="SMART" id="SM00398">
    <property type="entry name" value="HMG"/>
    <property type="match status" value="1"/>
</dbReference>
<feature type="compositionally biased region" description="Basic and acidic residues" evidence="3">
    <location>
        <begin position="303"/>
        <end position="336"/>
    </location>
</feature>
<keyword evidence="2" id="KW-0539">Nucleus</keyword>
<dbReference type="PROSITE" id="PS50118">
    <property type="entry name" value="HMG_BOX_2"/>
    <property type="match status" value="1"/>
</dbReference>
<keyword evidence="1 2" id="KW-0238">DNA-binding</keyword>
<evidence type="ECO:0000256" key="1">
    <source>
        <dbReference type="ARBA" id="ARBA00023125"/>
    </source>
</evidence>
<feature type="region of interest" description="Disordered" evidence="3">
    <location>
        <begin position="128"/>
        <end position="157"/>
    </location>
</feature>
<dbReference type="PANTHER" id="PTHR48112">
    <property type="entry name" value="HIGH MOBILITY GROUP PROTEIN DSP1"/>
    <property type="match status" value="1"/>
</dbReference>
<proteinExistence type="predicted"/>
<feature type="domain" description="HMG box" evidence="4">
    <location>
        <begin position="256"/>
        <end position="390"/>
    </location>
</feature>
<name>A0ABD3NX53_9STRA</name>
<evidence type="ECO:0000313" key="6">
    <source>
        <dbReference type="Proteomes" id="UP001516023"/>
    </source>
</evidence>
<feature type="compositionally biased region" description="Polar residues" evidence="3">
    <location>
        <begin position="138"/>
        <end position="157"/>
    </location>
</feature>
<gene>
    <name evidence="5" type="ORF">HJC23_010574</name>
</gene>
<accession>A0ABD3NX53</accession>
<dbReference type="SUPFAM" id="SSF47095">
    <property type="entry name" value="HMG-box"/>
    <property type="match status" value="2"/>
</dbReference>
<dbReference type="EMBL" id="JABMIG020000354">
    <property type="protein sequence ID" value="KAL3780312.1"/>
    <property type="molecule type" value="Genomic_DNA"/>
</dbReference>
<dbReference type="GO" id="GO:0003677">
    <property type="term" value="F:DNA binding"/>
    <property type="evidence" value="ECO:0007669"/>
    <property type="project" value="UniProtKB-UniRule"/>
</dbReference>
<evidence type="ECO:0000256" key="3">
    <source>
        <dbReference type="SAM" id="MobiDB-lite"/>
    </source>
</evidence>
<protein>
    <recommendedName>
        <fullName evidence="4">HMG box domain-containing protein</fullName>
    </recommendedName>
</protein>
<dbReference type="PANTHER" id="PTHR48112:SF15">
    <property type="entry name" value="HMG BOX DOMAIN-CONTAINING PROTEIN"/>
    <property type="match status" value="1"/>
</dbReference>
<reference evidence="5 6" key="1">
    <citation type="journal article" date="2020" name="G3 (Bethesda)">
        <title>Improved Reference Genome for Cyclotella cryptica CCMP332, a Model for Cell Wall Morphogenesis, Salinity Adaptation, and Lipid Production in Diatoms (Bacillariophyta).</title>
        <authorList>
            <person name="Roberts W.R."/>
            <person name="Downey K.M."/>
            <person name="Ruck E.C."/>
            <person name="Traller J.C."/>
            <person name="Alverson A.J."/>
        </authorList>
    </citation>
    <scope>NUCLEOTIDE SEQUENCE [LARGE SCALE GENOMIC DNA]</scope>
    <source>
        <strain evidence="5 6">CCMP332</strain>
    </source>
</reference>
<dbReference type="Gene3D" id="1.10.30.10">
    <property type="entry name" value="High mobility group box domain"/>
    <property type="match status" value="2"/>
</dbReference>
<evidence type="ECO:0000259" key="4">
    <source>
        <dbReference type="PROSITE" id="PS50118"/>
    </source>
</evidence>
<feature type="region of interest" description="Disordered" evidence="3">
    <location>
        <begin position="400"/>
        <end position="428"/>
    </location>
</feature>